<evidence type="ECO:0000313" key="3">
    <source>
        <dbReference type="Proteomes" id="UP001275084"/>
    </source>
</evidence>
<name>A0AAJ0MJX0_9PEZI</name>
<feature type="compositionally biased region" description="Basic and acidic residues" evidence="1">
    <location>
        <begin position="99"/>
        <end position="122"/>
    </location>
</feature>
<dbReference type="AlphaFoldDB" id="A0AAJ0MJX0"/>
<reference evidence="2" key="2">
    <citation type="submission" date="2023-06" db="EMBL/GenBank/DDBJ databases">
        <authorList>
            <consortium name="Lawrence Berkeley National Laboratory"/>
            <person name="Haridas S."/>
            <person name="Hensen N."/>
            <person name="Bonometti L."/>
            <person name="Westerberg I."/>
            <person name="Brannstrom I.O."/>
            <person name="Guillou S."/>
            <person name="Cros-Aarteil S."/>
            <person name="Calhoun S."/>
            <person name="Kuo A."/>
            <person name="Mondo S."/>
            <person name="Pangilinan J."/>
            <person name="Riley R."/>
            <person name="Labutti K."/>
            <person name="Andreopoulos B."/>
            <person name="Lipzen A."/>
            <person name="Chen C."/>
            <person name="Yanf M."/>
            <person name="Daum C."/>
            <person name="Ng V."/>
            <person name="Clum A."/>
            <person name="Steindorff A."/>
            <person name="Ohm R."/>
            <person name="Martin F."/>
            <person name="Silar P."/>
            <person name="Natvig D."/>
            <person name="Lalanne C."/>
            <person name="Gautier V."/>
            <person name="Ament-Velasquez S.L."/>
            <person name="Kruys A."/>
            <person name="Hutchinson M.I."/>
            <person name="Powell A.J."/>
            <person name="Barry K."/>
            <person name="Miller A.N."/>
            <person name="Grigoriev I.V."/>
            <person name="Debuchy R."/>
            <person name="Gladieux P."/>
            <person name="Thoren M.H."/>
            <person name="Johannesson H."/>
        </authorList>
    </citation>
    <scope>NUCLEOTIDE SEQUENCE</scope>
    <source>
        <strain evidence="2">CBS 955.72</strain>
    </source>
</reference>
<comment type="caution">
    <text evidence="2">The sequence shown here is derived from an EMBL/GenBank/DDBJ whole genome shotgun (WGS) entry which is preliminary data.</text>
</comment>
<organism evidence="2 3">
    <name type="scientific">Lasiosphaeria hispida</name>
    <dbReference type="NCBI Taxonomy" id="260671"/>
    <lineage>
        <taxon>Eukaryota</taxon>
        <taxon>Fungi</taxon>
        <taxon>Dikarya</taxon>
        <taxon>Ascomycota</taxon>
        <taxon>Pezizomycotina</taxon>
        <taxon>Sordariomycetes</taxon>
        <taxon>Sordariomycetidae</taxon>
        <taxon>Sordariales</taxon>
        <taxon>Lasiosphaeriaceae</taxon>
        <taxon>Lasiosphaeria</taxon>
    </lineage>
</organism>
<reference evidence="2" key="1">
    <citation type="journal article" date="2023" name="Mol. Phylogenet. Evol.">
        <title>Genome-scale phylogeny and comparative genomics of the fungal order Sordariales.</title>
        <authorList>
            <person name="Hensen N."/>
            <person name="Bonometti L."/>
            <person name="Westerberg I."/>
            <person name="Brannstrom I.O."/>
            <person name="Guillou S."/>
            <person name="Cros-Aarteil S."/>
            <person name="Calhoun S."/>
            <person name="Haridas S."/>
            <person name="Kuo A."/>
            <person name="Mondo S."/>
            <person name="Pangilinan J."/>
            <person name="Riley R."/>
            <person name="LaButti K."/>
            <person name="Andreopoulos B."/>
            <person name="Lipzen A."/>
            <person name="Chen C."/>
            <person name="Yan M."/>
            <person name="Daum C."/>
            <person name="Ng V."/>
            <person name="Clum A."/>
            <person name="Steindorff A."/>
            <person name="Ohm R.A."/>
            <person name="Martin F."/>
            <person name="Silar P."/>
            <person name="Natvig D.O."/>
            <person name="Lalanne C."/>
            <person name="Gautier V."/>
            <person name="Ament-Velasquez S.L."/>
            <person name="Kruys A."/>
            <person name="Hutchinson M.I."/>
            <person name="Powell A.J."/>
            <person name="Barry K."/>
            <person name="Miller A.N."/>
            <person name="Grigoriev I.V."/>
            <person name="Debuchy R."/>
            <person name="Gladieux P."/>
            <person name="Hiltunen Thoren M."/>
            <person name="Johannesson H."/>
        </authorList>
    </citation>
    <scope>NUCLEOTIDE SEQUENCE</scope>
    <source>
        <strain evidence="2">CBS 955.72</strain>
    </source>
</reference>
<keyword evidence="3" id="KW-1185">Reference proteome</keyword>
<sequence>MPANSNSVGKQGEFHDSIPPSKPMTTKGHQASQKIGNDRKPEFHAQTFPPGTAPQEHTFVPNPISEIPGQALNPNMDPSLRTGATSQTAYKDSVYARPMEGRTHREMGGAHEIGKRKSERSGLEGTGGT</sequence>
<dbReference type="Proteomes" id="UP001275084">
    <property type="component" value="Unassembled WGS sequence"/>
</dbReference>
<dbReference type="EMBL" id="JAUIQD010000001">
    <property type="protein sequence ID" value="KAK3363214.1"/>
    <property type="molecule type" value="Genomic_DNA"/>
</dbReference>
<proteinExistence type="predicted"/>
<feature type="compositionally biased region" description="Polar residues" evidence="1">
    <location>
        <begin position="23"/>
        <end position="35"/>
    </location>
</feature>
<feature type="region of interest" description="Disordered" evidence="1">
    <location>
        <begin position="1"/>
        <end position="129"/>
    </location>
</feature>
<gene>
    <name evidence="2" type="ORF">B0T25DRAFT_419465</name>
</gene>
<accession>A0AAJ0MJX0</accession>
<protein>
    <submittedName>
        <fullName evidence="2">Uncharacterized protein</fullName>
    </submittedName>
</protein>
<feature type="non-terminal residue" evidence="2">
    <location>
        <position position="129"/>
    </location>
</feature>
<evidence type="ECO:0000313" key="2">
    <source>
        <dbReference type="EMBL" id="KAK3363214.1"/>
    </source>
</evidence>
<evidence type="ECO:0000256" key="1">
    <source>
        <dbReference type="SAM" id="MobiDB-lite"/>
    </source>
</evidence>